<comment type="caution">
    <text evidence="1">The sequence shown here is derived from an EMBL/GenBank/DDBJ whole genome shotgun (WGS) entry which is preliminary data.</text>
</comment>
<dbReference type="EMBL" id="BGZK01001021">
    <property type="protein sequence ID" value="GBP68698.1"/>
    <property type="molecule type" value="Genomic_DNA"/>
</dbReference>
<sequence length="98" mass="11191">MERAGADGRTSWGDGGGIDHRNLNLLEETHSRNCYFTLIFSQIPSLEVSNPTFGSNSKWVFVFIEGSTLNRFKNPARPIMDCTFANRSPERQIENIYY</sequence>
<accession>A0A4C1XYL4</accession>
<proteinExistence type="predicted"/>
<evidence type="ECO:0000313" key="1">
    <source>
        <dbReference type="EMBL" id="GBP68698.1"/>
    </source>
</evidence>
<name>A0A4C1XYL4_EUMVA</name>
<protein>
    <submittedName>
        <fullName evidence="1">Uncharacterized protein</fullName>
    </submittedName>
</protein>
<evidence type="ECO:0000313" key="2">
    <source>
        <dbReference type="Proteomes" id="UP000299102"/>
    </source>
</evidence>
<reference evidence="1 2" key="1">
    <citation type="journal article" date="2019" name="Commun. Biol.">
        <title>The bagworm genome reveals a unique fibroin gene that provides high tensile strength.</title>
        <authorList>
            <person name="Kono N."/>
            <person name="Nakamura H."/>
            <person name="Ohtoshi R."/>
            <person name="Tomita M."/>
            <person name="Numata K."/>
            <person name="Arakawa K."/>
        </authorList>
    </citation>
    <scope>NUCLEOTIDE SEQUENCE [LARGE SCALE GENOMIC DNA]</scope>
</reference>
<gene>
    <name evidence="1" type="ORF">EVAR_75312_1</name>
</gene>
<dbReference type="AlphaFoldDB" id="A0A4C1XYL4"/>
<organism evidence="1 2">
    <name type="scientific">Eumeta variegata</name>
    <name type="common">Bagworm moth</name>
    <name type="synonym">Eumeta japonica</name>
    <dbReference type="NCBI Taxonomy" id="151549"/>
    <lineage>
        <taxon>Eukaryota</taxon>
        <taxon>Metazoa</taxon>
        <taxon>Ecdysozoa</taxon>
        <taxon>Arthropoda</taxon>
        <taxon>Hexapoda</taxon>
        <taxon>Insecta</taxon>
        <taxon>Pterygota</taxon>
        <taxon>Neoptera</taxon>
        <taxon>Endopterygota</taxon>
        <taxon>Lepidoptera</taxon>
        <taxon>Glossata</taxon>
        <taxon>Ditrysia</taxon>
        <taxon>Tineoidea</taxon>
        <taxon>Psychidae</taxon>
        <taxon>Oiketicinae</taxon>
        <taxon>Eumeta</taxon>
    </lineage>
</organism>
<dbReference type="Proteomes" id="UP000299102">
    <property type="component" value="Unassembled WGS sequence"/>
</dbReference>
<keyword evidence="2" id="KW-1185">Reference proteome</keyword>